<keyword evidence="8" id="KW-0406">Ion transport</keyword>
<sequence length="223" mass="24163">MFAGDHLFFLIVKLCNGKLILVNAYKRAPRPLTFPSSSIKDEIGEGKVRGIWRGDRSDLQHWANGSQIGVAMPFKNVENHPRGSQKVGKVFIIAFRFGTGMGFLLAENGPLILCITSNLFKQYHGDDWGGLFELVHGYGLARSSMVLFGKVGKGIHSKVADVDATLIGKVKGNNPKDHPRNSVVIANNVGGNVGDIVGTRSDLFGPFVAFIVDTASLKSPELD</sequence>
<comment type="subcellular location">
    <subcellularLocation>
        <location evidence="1">Endomembrane system</location>
        <topology evidence="1">Multi-pass membrane protein</topology>
    </subcellularLocation>
</comment>
<keyword evidence="9" id="KW-0472">Membrane</keyword>
<dbReference type="GO" id="GO:0009678">
    <property type="term" value="F:diphosphate hydrolysis-driven proton transmembrane transporter activity"/>
    <property type="evidence" value="ECO:0007669"/>
    <property type="project" value="UniProtKB-EC"/>
</dbReference>
<keyword evidence="10" id="KW-0732">Signal</keyword>
<dbReference type="AlphaFoldDB" id="A0AAD3XWZ9"/>
<evidence type="ECO:0000256" key="1">
    <source>
        <dbReference type="ARBA" id="ARBA00004127"/>
    </source>
</evidence>
<dbReference type="GO" id="GO:0016020">
    <property type="term" value="C:membrane"/>
    <property type="evidence" value="ECO:0007669"/>
    <property type="project" value="InterPro"/>
</dbReference>
<evidence type="ECO:0000256" key="6">
    <source>
        <dbReference type="ARBA" id="ARBA00022967"/>
    </source>
</evidence>
<keyword evidence="5" id="KW-0460">Magnesium</keyword>
<feature type="signal peptide" evidence="10">
    <location>
        <begin position="1"/>
        <end position="17"/>
    </location>
</feature>
<dbReference type="InterPro" id="IPR004131">
    <property type="entry name" value="PPase-energised_H-pump"/>
</dbReference>
<dbReference type="GO" id="GO:0004427">
    <property type="term" value="F:inorganic diphosphate phosphatase activity"/>
    <property type="evidence" value="ECO:0007669"/>
    <property type="project" value="InterPro"/>
</dbReference>
<gene>
    <name evidence="11" type="ORF">Nepgr_022629</name>
</gene>
<evidence type="ECO:0000256" key="3">
    <source>
        <dbReference type="ARBA" id="ARBA00022448"/>
    </source>
</evidence>
<evidence type="ECO:0000256" key="5">
    <source>
        <dbReference type="ARBA" id="ARBA00022842"/>
    </source>
</evidence>
<name>A0AAD3XWZ9_NEPGR</name>
<comment type="caution">
    <text evidence="11">The sequence shown here is derived from an EMBL/GenBank/DDBJ whole genome shotgun (WGS) entry which is preliminary data.</text>
</comment>
<dbReference type="GO" id="GO:0012505">
    <property type="term" value="C:endomembrane system"/>
    <property type="evidence" value="ECO:0007669"/>
    <property type="project" value="UniProtKB-SubCell"/>
</dbReference>
<evidence type="ECO:0000256" key="10">
    <source>
        <dbReference type="SAM" id="SignalP"/>
    </source>
</evidence>
<keyword evidence="4" id="KW-0812">Transmembrane</keyword>
<accession>A0AAD3XWZ9</accession>
<dbReference type="EC" id="7.1.3.1" evidence="2"/>
<protein>
    <recommendedName>
        <fullName evidence="2">H(+)-exporting diphosphatase</fullName>
        <ecNumber evidence="2">7.1.3.1</ecNumber>
    </recommendedName>
</protein>
<evidence type="ECO:0000256" key="4">
    <source>
        <dbReference type="ARBA" id="ARBA00022692"/>
    </source>
</evidence>
<dbReference type="PANTHER" id="PTHR31998">
    <property type="entry name" value="K(+)-INSENSITIVE PYROPHOSPHATE-ENERGIZED PROTON PUMP"/>
    <property type="match status" value="1"/>
</dbReference>
<evidence type="ECO:0000313" key="11">
    <source>
        <dbReference type="EMBL" id="GMH20787.1"/>
    </source>
</evidence>
<keyword evidence="7" id="KW-1133">Transmembrane helix</keyword>
<dbReference type="Proteomes" id="UP001279734">
    <property type="component" value="Unassembled WGS sequence"/>
</dbReference>
<feature type="chain" id="PRO_5041987737" description="H(+)-exporting diphosphatase" evidence="10">
    <location>
        <begin position="18"/>
        <end position="223"/>
    </location>
</feature>
<evidence type="ECO:0000256" key="9">
    <source>
        <dbReference type="ARBA" id="ARBA00023136"/>
    </source>
</evidence>
<reference evidence="11" key="1">
    <citation type="submission" date="2023-05" db="EMBL/GenBank/DDBJ databases">
        <title>Nepenthes gracilis genome sequencing.</title>
        <authorList>
            <person name="Fukushima K."/>
        </authorList>
    </citation>
    <scope>NUCLEOTIDE SEQUENCE</scope>
    <source>
        <strain evidence="11">SING2019-196</strain>
    </source>
</reference>
<evidence type="ECO:0000256" key="8">
    <source>
        <dbReference type="ARBA" id="ARBA00023065"/>
    </source>
</evidence>
<keyword evidence="3" id="KW-0813">Transport</keyword>
<keyword evidence="12" id="KW-1185">Reference proteome</keyword>
<evidence type="ECO:0000313" key="12">
    <source>
        <dbReference type="Proteomes" id="UP001279734"/>
    </source>
</evidence>
<dbReference type="Pfam" id="PF03030">
    <property type="entry name" value="H_PPase"/>
    <property type="match status" value="1"/>
</dbReference>
<dbReference type="EMBL" id="BSYO01000022">
    <property type="protein sequence ID" value="GMH20787.1"/>
    <property type="molecule type" value="Genomic_DNA"/>
</dbReference>
<proteinExistence type="predicted"/>
<evidence type="ECO:0000256" key="7">
    <source>
        <dbReference type="ARBA" id="ARBA00022989"/>
    </source>
</evidence>
<evidence type="ECO:0000256" key="2">
    <source>
        <dbReference type="ARBA" id="ARBA00013242"/>
    </source>
</evidence>
<keyword evidence="6" id="KW-1278">Translocase</keyword>
<organism evidence="11 12">
    <name type="scientific">Nepenthes gracilis</name>
    <name type="common">Slender pitcher plant</name>
    <dbReference type="NCBI Taxonomy" id="150966"/>
    <lineage>
        <taxon>Eukaryota</taxon>
        <taxon>Viridiplantae</taxon>
        <taxon>Streptophyta</taxon>
        <taxon>Embryophyta</taxon>
        <taxon>Tracheophyta</taxon>
        <taxon>Spermatophyta</taxon>
        <taxon>Magnoliopsida</taxon>
        <taxon>eudicotyledons</taxon>
        <taxon>Gunneridae</taxon>
        <taxon>Pentapetalae</taxon>
        <taxon>Caryophyllales</taxon>
        <taxon>Nepenthaceae</taxon>
        <taxon>Nepenthes</taxon>
    </lineage>
</organism>